<feature type="domain" description="Response regulatory" evidence="9">
    <location>
        <begin position="568"/>
        <end position="683"/>
    </location>
</feature>
<dbReference type="SMART" id="SM00388">
    <property type="entry name" value="HisKA"/>
    <property type="match status" value="1"/>
</dbReference>
<dbReference type="Pfam" id="PF00072">
    <property type="entry name" value="Response_reg"/>
    <property type="match status" value="1"/>
</dbReference>
<dbReference type="SUPFAM" id="SSF55874">
    <property type="entry name" value="ATPase domain of HSP90 chaperone/DNA topoisomerase II/histidine kinase"/>
    <property type="match status" value="1"/>
</dbReference>
<dbReference type="CDD" id="cd00038">
    <property type="entry name" value="CAP_ED"/>
    <property type="match status" value="1"/>
</dbReference>
<feature type="domain" description="Cyclic nucleotide-binding" evidence="7">
    <location>
        <begin position="21"/>
        <end position="117"/>
    </location>
</feature>
<dbReference type="SUPFAM" id="SSF51206">
    <property type="entry name" value="cAMP-binding domain-like"/>
    <property type="match status" value="1"/>
</dbReference>
<comment type="caution">
    <text evidence="10">The sequence shown here is derived from an EMBL/GenBank/DDBJ whole genome shotgun (WGS) entry which is preliminary data.</text>
</comment>
<dbReference type="InterPro" id="IPR003594">
    <property type="entry name" value="HATPase_dom"/>
</dbReference>
<keyword evidence="5" id="KW-0418">Kinase</keyword>
<dbReference type="AlphaFoldDB" id="A0A1F6G4L8"/>
<evidence type="ECO:0000259" key="7">
    <source>
        <dbReference type="PROSITE" id="PS50042"/>
    </source>
</evidence>
<comment type="catalytic activity">
    <reaction evidence="1">
        <text>ATP + protein L-histidine = ADP + protein N-phospho-L-histidine.</text>
        <dbReference type="EC" id="2.7.13.3"/>
    </reaction>
</comment>
<reference evidence="10 11" key="1">
    <citation type="journal article" date="2016" name="Nat. Commun.">
        <title>Thousands of microbial genomes shed light on interconnected biogeochemical processes in an aquifer system.</title>
        <authorList>
            <person name="Anantharaman K."/>
            <person name="Brown C.T."/>
            <person name="Hug L.A."/>
            <person name="Sharon I."/>
            <person name="Castelle C.J."/>
            <person name="Probst A.J."/>
            <person name="Thomas B.C."/>
            <person name="Singh A."/>
            <person name="Wilkins M.J."/>
            <person name="Karaoz U."/>
            <person name="Brodie E.L."/>
            <person name="Williams K.H."/>
            <person name="Hubbard S.S."/>
            <person name="Banfield J.F."/>
        </authorList>
    </citation>
    <scope>NUCLEOTIDE SEQUENCE [LARGE SCALE GENOMIC DNA]</scope>
</reference>
<dbReference type="InterPro" id="IPR003661">
    <property type="entry name" value="HisK_dim/P_dom"/>
</dbReference>
<dbReference type="PANTHER" id="PTHR43047">
    <property type="entry name" value="TWO-COMPONENT HISTIDINE PROTEIN KINASE"/>
    <property type="match status" value="1"/>
</dbReference>
<evidence type="ECO:0000256" key="5">
    <source>
        <dbReference type="ARBA" id="ARBA00022777"/>
    </source>
</evidence>
<dbReference type="PANTHER" id="PTHR43047:SF78">
    <property type="entry name" value="SENSORY_REGULATORY PROTEIN RPFC"/>
    <property type="match status" value="1"/>
</dbReference>
<dbReference type="Pfam" id="PF00512">
    <property type="entry name" value="HisKA"/>
    <property type="match status" value="1"/>
</dbReference>
<sequence length="688" mass="75044">MLPKGEGLPANIFEVLKTSKYFGRYDSACLSELAKFCQVESYPSAHILLDEGAQNHDIFMIVSGSAQVLSNEEQIIFLDRPGDLLGEVSVISDGPTAARVEVKDPITLIRFNEPQVRLEGSPSLGDLLDKVFLDILTEKLRRTTNKAQRYEGAKKALLKSKRELADTELSLNTQRDILDAVLRSMSEGAVVLEPNQGIFQVNEGFLKMLGQPSVPADLTEWPRVLGLYLSDQTTHIPANRLPMLTALRGELVANMEIFVKNPGLPEGRWLLATSRLLETSGEDGLSGSVVMFHDYTQKKNEEAALILAKQEAEEQARLKTNFLSMITHELGTPLNVVIGMSDLLLSAGLGADEISQTRAIKNAGEGLLTMVRNLLEYNQLETGHALLNLQPTNLSQFLEGISGLGQQLAGIEGLSFEPDFANDLGAVNTDRKRLTLVLMNLIHNSVKFSKAGTLTLGCKKEAYGFLFSLRDQGVGIEDSGKHNLFKPFEQVEKGLNRKYQGIGLGLILCKRVIELMGGKIWIESTAGVGTEVFFTLPLKHAIDPNANRQKAQAALAMGVGFAKAYPMNILVAEDSKANALLISKVLGKMGYQNELAINGLEALERVRAGGIDLVLMDIQMPVMDGLESTEKIMGLSATPPSIVALTANSEDQVRKRCQDLGMKACLTKPLRVDQLAEAIINLAPPVKS</sequence>
<dbReference type="InterPro" id="IPR001789">
    <property type="entry name" value="Sig_transdc_resp-reg_receiver"/>
</dbReference>
<dbReference type="CDD" id="cd17546">
    <property type="entry name" value="REC_hyHK_CKI1_RcsC-like"/>
    <property type="match status" value="1"/>
</dbReference>
<dbReference type="STRING" id="1817772.A2527_14000"/>
<dbReference type="PROSITE" id="PS50042">
    <property type="entry name" value="CNMP_BINDING_3"/>
    <property type="match status" value="1"/>
</dbReference>
<dbReference type="InterPro" id="IPR000595">
    <property type="entry name" value="cNMP-bd_dom"/>
</dbReference>
<dbReference type="Gene3D" id="3.40.50.2300">
    <property type="match status" value="1"/>
</dbReference>
<proteinExistence type="predicted"/>
<accession>A0A1F6G4L8</accession>
<evidence type="ECO:0000256" key="3">
    <source>
        <dbReference type="ARBA" id="ARBA00022553"/>
    </source>
</evidence>
<evidence type="ECO:0000313" key="11">
    <source>
        <dbReference type="Proteomes" id="UP000178449"/>
    </source>
</evidence>
<dbReference type="Pfam" id="PF00027">
    <property type="entry name" value="cNMP_binding"/>
    <property type="match status" value="1"/>
</dbReference>
<gene>
    <name evidence="10" type="ORF">A2527_14000</name>
</gene>
<dbReference type="Gene3D" id="3.30.450.20">
    <property type="entry name" value="PAS domain"/>
    <property type="match status" value="1"/>
</dbReference>
<dbReference type="Gene3D" id="2.60.120.10">
    <property type="entry name" value="Jelly Rolls"/>
    <property type="match status" value="1"/>
</dbReference>
<dbReference type="SMART" id="SM00100">
    <property type="entry name" value="cNMP"/>
    <property type="match status" value="1"/>
</dbReference>
<dbReference type="EMBL" id="MFNE01000053">
    <property type="protein sequence ID" value="OGG93045.1"/>
    <property type="molecule type" value="Genomic_DNA"/>
</dbReference>
<protein>
    <recommendedName>
        <fullName evidence="2">histidine kinase</fullName>
        <ecNumber evidence="2">2.7.13.3</ecNumber>
    </recommendedName>
</protein>
<dbReference type="InterPro" id="IPR004358">
    <property type="entry name" value="Sig_transdc_His_kin-like_C"/>
</dbReference>
<evidence type="ECO:0000256" key="2">
    <source>
        <dbReference type="ARBA" id="ARBA00012438"/>
    </source>
</evidence>
<dbReference type="SUPFAM" id="SSF55785">
    <property type="entry name" value="PYP-like sensor domain (PAS domain)"/>
    <property type="match status" value="1"/>
</dbReference>
<dbReference type="PROSITE" id="PS50109">
    <property type="entry name" value="HIS_KIN"/>
    <property type="match status" value="1"/>
</dbReference>
<dbReference type="InterPro" id="IPR018490">
    <property type="entry name" value="cNMP-bd_dom_sf"/>
</dbReference>
<dbReference type="Gene3D" id="1.10.287.130">
    <property type="match status" value="1"/>
</dbReference>
<dbReference type="Gene3D" id="3.30.565.10">
    <property type="entry name" value="Histidine kinase-like ATPase, C-terminal domain"/>
    <property type="match status" value="1"/>
</dbReference>
<name>A0A1F6G4L8_9PROT</name>
<dbReference type="CDD" id="cd00082">
    <property type="entry name" value="HisKA"/>
    <property type="match status" value="1"/>
</dbReference>
<dbReference type="InterPro" id="IPR005467">
    <property type="entry name" value="His_kinase_dom"/>
</dbReference>
<evidence type="ECO:0000256" key="4">
    <source>
        <dbReference type="ARBA" id="ARBA00022679"/>
    </source>
</evidence>
<dbReference type="PROSITE" id="PS50110">
    <property type="entry name" value="RESPONSE_REGULATORY"/>
    <property type="match status" value="1"/>
</dbReference>
<dbReference type="Pfam" id="PF02518">
    <property type="entry name" value="HATPase_c"/>
    <property type="match status" value="1"/>
</dbReference>
<evidence type="ECO:0000259" key="8">
    <source>
        <dbReference type="PROSITE" id="PS50109"/>
    </source>
</evidence>
<dbReference type="Proteomes" id="UP000178449">
    <property type="component" value="Unassembled WGS sequence"/>
</dbReference>
<dbReference type="GO" id="GO:0000155">
    <property type="term" value="F:phosphorelay sensor kinase activity"/>
    <property type="evidence" value="ECO:0007669"/>
    <property type="project" value="InterPro"/>
</dbReference>
<feature type="domain" description="Histidine kinase" evidence="8">
    <location>
        <begin position="325"/>
        <end position="540"/>
    </location>
</feature>
<dbReference type="InterPro" id="IPR011006">
    <property type="entry name" value="CheY-like_superfamily"/>
</dbReference>
<dbReference type="EC" id="2.7.13.3" evidence="2"/>
<evidence type="ECO:0000256" key="6">
    <source>
        <dbReference type="PROSITE-ProRule" id="PRU00169"/>
    </source>
</evidence>
<dbReference type="PRINTS" id="PR00344">
    <property type="entry name" value="BCTRLSENSOR"/>
</dbReference>
<dbReference type="InterPro" id="IPR036890">
    <property type="entry name" value="HATPase_C_sf"/>
</dbReference>
<organism evidence="10 11">
    <name type="scientific">Candidatus Lambdaproteobacteria bacterium RIFOXYD2_FULL_50_16</name>
    <dbReference type="NCBI Taxonomy" id="1817772"/>
    <lineage>
        <taxon>Bacteria</taxon>
        <taxon>Pseudomonadati</taxon>
        <taxon>Pseudomonadota</taxon>
        <taxon>Candidatus Lambdaproteobacteria</taxon>
    </lineage>
</organism>
<keyword evidence="4" id="KW-0808">Transferase</keyword>
<dbReference type="InterPro" id="IPR036097">
    <property type="entry name" value="HisK_dim/P_sf"/>
</dbReference>
<dbReference type="SMART" id="SM00387">
    <property type="entry name" value="HATPase_c"/>
    <property type="match status" value="1"/>
</dbReference>
<dbReference type="SUPFAM" id="SSF47384">
    <property type="entry name" value="Homodimeric domain of signal transducing histidine kinase"/>
    <property type="match status" value="1"/>
</dbReference>
<keyword evidence="3 6" id="KW-0597">Phosphoprotein</keyword>
<dbReference type="InterPro" id="IPR014710">
    <property type="entry name" value="RmlC-like_jellyroll"/>
</dbReference>
<evidence type="ECO:0000313" key="10">
    <source>
        <dbReference type="EMBL" id="OGG93045.1"/>
    </source>
</evidence>
<dbReference type="SUPFAM" id="SSF52172">
    <property type="entry name" value="CheY-like"/>
    <property type="match status" value="1"/>
</dbReference>
<dbReference type="SMART" id="SM00448">
    <property type="entry name" value="REC"/>
    <property type="match status" value="1"/>
</dbReference>
<evidence type="ECO:0000259" key="9">
    <source>
        <dbReference type="PROSITE" id="PS50110"/>
    </source>
</evidence>
<feature type="modified residue" description="4-aspartylphosphate" evidence="6">
    <location>
        <position position="617"/>
    </location>
</feature>
<dbReference type="InterPro" id="IPR035965">
    <property type="entry name" value="PAS-like_dom_sf"/>
</dbReference>
<evidence type="ECO:0000256" key="1">
    <source>
        <dbReference type="ARBA" id="ARBA00000085"/>
    </source>
</evidence>